<organism evidence="1 2">
    <name type="scientific">Diaporthe vaccinii</name>
    <dbReference type="NCBI Taxonomy" id="105482"/>
    <lineage>
        <taxon>Eukaryota</taxon>
        <taxon>Fungi</taxon>
        <taxon>Dikarya</taxon>
        <taxon>Ascomycota</taxon>
        <taxon>Pezizomycotina</taxon>
        <taxon>Sordariomycetes</taxon>
        <taxon>Sordariomycetidae</taxon>
        <taxon>Diaporthales</taxon>
        <taxon>Diaporthaceae</taxon>
        <taxon>Diaporthe</taxon>
        <taxon>Diaporthe eres species complex</taxon>
    </lineage>
</organism>
<protein>
    <submittedName>
        <fullName evidence="1">Uncharacterized protein</fullName>
    </submittedName>
</protein>
<evidence type="ECO:0000313" key="1">
    <source>
        <dbReference type="EMBL" id="KAL2282049.1"/>
    </source>
</evidence>
<name>A0ABR4EHZ5_9PEZI</name>
<keyword evidence="2" id="KW-1185">Reference proteome</keyword>
<comment type="caution">
    <text evidence="1">The sequence shown here is derived from an EMBL/GenBank/DDBJ whole genome shotgun (WGS) entry which is preliminary data.</text>
</comment>
<gene>
    <name evidence="1" type="ORF">FJTKL_11121</name>
</gene>
<accession>A0ABR4EHZ5</accession>
<sequence length="344" mass="36978">MLYSYMRGQPECASISLLLYATAHDTTHGTMIPRVKITNFPFAGPEAVKGVALDDLDEHGGPVHQRLREQLQQVPALVVVDQDVQPLDGLEVLLQLPAPLVRLEPHADRLVVRGGHVDELHAARPQGGHGGQDVGRLDGDVLDARARVEDDVLLDLRPLLAEGRLVDRHLDDLVGARHDNALERGELGADLAVVDGPEPVEAQAPLVELARRHHGVPVLVADAVVDAGHLDVRQGDRGGGQLCLTEPGEEDALVAVPADERVRRVADNRGLDGLGTLSHGAAVHAFHGVDLEGDVLDGIAVSLKIGSSSGRWTAERIGDVKTKRTSPLPTTWDVKYRLPVSRPR</sequence>
<reference evidence="1 2" key="1">
    <citation type="submission" date="2024-03" db="EMBL/GenBank/DDBJ databases">
        <title>A high-quality draft genome sequence of Diaporthe vaccinii, a causative agent of upright dieback and viscid rot disease in cranberry plants.</title>
        <authorList>
            <person name="Sarrasin M."/>
            <person name="Lang B.F."/>
            <person name="Burger G."/>
        </authorList>
    </citation>
    <scope>NUCLEOTIDE SEQUENCE [LARGE SCALE GENOMIC DNA]</scope>
    <source>
        <strain evidence="1 2">IS7</strain>
    </source>
</reference>
<evidence type="ECO:0000313" key="2">
    <source>
        <dbReference type="Proteomes" id="UP001600888"/>
    </source>
</evidence>
<proteinExistence type="predicted"/>
<dbReference type="EMBL" id="JBAWTH010000052">
    <property type="protein sequence ID" value="KAL2282049.1"/>
    <property type="molecule type" value="Genomic_DNA"/>
</dbReference>
<dbReference type="Proteomes" id="UP001600888">
    <property type="component" value="Unassembled WGS sequence"/>
</dbReference>